<protein>
    <submittedName>
        <fullName evidence="3">Uncharacterized protein</fullName>
    </submittedName>
</protein>
<organism evidence="3 4">
    <name type="scientific">Pseudomonas antarctica</name>
    <dbReference type="NCBI Taxonomy" id="219572"/>
    <lineage>
        <taxon>Bacteria</taxon>
        <taxon>Pseudomonadati</taxon>
        <taxon>Pseudomonadota</taxon>
        <taxon>Gammaproteobacteria</taxon>
        <taxon>Pseudomonadales</taxon>
        <taxon>Pseudomonadaceae</taxon>
        <taxon>Pseudomonas</taxon>
    </lineage>
</organism>
<keyword evidence="5" id="KW-1185">Reference proteome</keyword>
<evidence type="ECO:0000313" key="4">
    <source>
        <dbReference type="Proteomes" id="UP000182470"/>
    </source>
</evidence>
<name>A0A1G9ZMA1_9PSED</name>
<dbReference type="Proteomes" id="UP000748067">
    <property type="component" value="Unassembled WGS sequence"/>
</dbReference>
<dbReference type="Proteomes" id="UP000182470">
    <property type="component" value="Chromosome I"/>
</dbReference>
<sequence length="58" mass="6647">MSEYKQPPPGTPDPDRTPGEEERDNDALRPNDPAERQDDDVQHAEQDLENLHDKARPL</sequence>
<accession>A0A1G9ZMA1</accession>
<reference evidence="2 5" key="1">
    <citation type="submission" date="2015-01" db="EMBL/GenBank/DDBJ databases">
        <title>Genome Sequence of Pseudomonas antarctica CMS 35.</title>
        <authorList>
            <person name="Voget S."/>
            <person name="Chow J."/>
            <person name="Daniel R."/>
            <person name="Streit W."/>
        </authorList>
    </citation>
    <scope>NUCLEOTIDE SEQUENCE [LARGE SCALE GENOMIC DNA]</scope>
    <source>
        <strain evidence="2 5">CMS 35</strain>
    </source>
</reference>
<evidence type="ECO:0000313" key="5">
    <source>
        <dbReference type="Proteomes" id="UP000748067"/>
    </source>
</evidence>
<evidence type="ECO:0000313" key="3">
    <source>
        <dbReference type="EMBL" id="SDN22404.1"/>
    </source>
</evidence>
<evidence type="ECO:0000256" key="1">
    <source>
        <dbReference type="SAM" id="MobiDB-lite"/>
    </source>
</evidence>
<reference evidence="3 4" key="2">
    <citation type="submission" date="2016-10" db="EMBL/GenBank/DDBJ databases">
        <authorList>
            <person name="de Groot N.N."/>
        </authorList>
    </citation>
    <scope>NUCLEOTIDE SEQUENCE [LARGE SCALE GENOMIC DNA]</scope>
    <source>
        <strain evidence="3 4">BS2772</strain>
    </source>
</reference>
<proteinExistence type="predicted"/>
<gene>
    <name evidence="2" type="ORF">PSAN_37570</name>
    <name evidence="3" type="ORF">SAMN04490179_3194</name>
</gene>
<feature type="region of interest" description="Disordered" evidence="1">
    <location>
        <begin position="1"/>
        <end position="58"/>
    </location>
</feature>
<dbReference type="EMBL" id="LT629704">
    <property type="protein sequence ID" value="SDN22404.1"/>
    <property type="molecule type" value="Genomic_DNA"/>
</dbReference>
<feature type="compositionally biased region" description="Pro residues" evidence="1">
    <location>
        <begin position="1"/>
        <end position="12"/>
    </location>
</feature>
<evidence type="ECO:0000313" key="2">
    <source>
        <dbReference type="EMBL" id="KAF2411313.1"/>
    </source>
</evidence>
<feature type="compositionally biased region" description="Basic and acidic residues" evidence="1">
    <location>
        <begin position="13"/>
        <end position="58"/>
    </location>
</feature>
<dbReference type="RefSeq" id="WP_165447656.1">
    <property type="nucleotide sequence ID" value="NZ_JBJGXR010000062.1"/>
</dbReference>
<dbReference type="EMBL" id="JXDI01000001">
    <property type="protein sequence ID" value="KAF2411313.1"/>
    <property type="molecule type" value="Genomic_DNA"/>
</dbReference>
<dbReference type="AlphaFoldDB" id="A0A1G9ZMA1"/>